<dbReference type="AlphaFoldDB" id="A0A1V4IKR9"/>
<reference evidence="3 5" key="2">
    <citation type="submission" date="2018-08" db="EMBL/GenBank/DDBJ databases">
        <title>Genome of Clostridium chromiireducens C1, DSM12136.</title>
        <authorList>
            <person name="Xing M."/>
            <person name="Wei Y."/>
            <person name="Ang E.L."/>
            <person name="Zhao H."/>
            <person name="Zhang Y."/>
        </authorList>
    </citation>
    <scope>NUCLEOTIDE SEQUENCE [LARGE SCALE GENOMIC DNA]</scope>
    <source>
        <strain evidence="3 5">C1</strain>
    </source>
</reference>
<evidence type="ECO:0000313" key="1">
    <source>
        <dbReference type="EMBL" id="MVX62180.1"/>
    </source>
</evidence>
<sequence length="164" mass="17211">MEMNDILNGLNSCDDDCSDSMSNNYSCGPSFGGPGIGGFPGGMGGFGQGQCNGGFGSWIWILLILFYCGCGRNNYGRGMNNCCECCCEKKECCCEKKNDCCCNQGNNGRGSGFLNNCSPYLFILVILFLCNNSFAGNGLNNCFGCGQGFGGGISPFNNGCATTC</sequence>
<proteinExistence type="predicted"/>
<accession>A0A1V4IKR9</accession>
<protein>
    <submittedName>
        <fullName evidence="2">Uncharacterized protein</fullName>
    </submittedName>
</protein>
<evidence type="ECO:0000313" key="3">
    <source>
        <dbReference type="EMBL" id="RII35302.1"/>
    </source>
</evidence>
<dbReference type="STRING" id="225345.CLCHR_29450"/>
<dbReference type="Proteomes" id="UP000191056">
    <property type="component" value="Unassembled WGS sequence"/>
</dbReference>
<comment type="caution">
    <text evidence="2">The sequence shown here is derived from an EMBL/GenBank/DDBJ whole genome shotgun (WGS) entry which is preliminary data.</text>
</comment>
<dbReference type="Proteomes" id="UP000265930">
    <property type="component" value="Unassembled WGS sequence"/>
</dbReference>
<keyword evidence="4" id="KW-1185">Reference proteome</keyword>
<organism evidence="2 4">
    <name type="scientific">Clostridium chromiireducens</name>
    <dbReference type="NCBI Taxonomy" id="225345"/>
    <lineage>
        <taxon>Bacteria</taxon>
        <taxon>Bacillati</taxon>
        <taxon>Bacillota</taxon>
        <taxon>Clostridia</taxon>
        <taxon>Eubacteriales</taxon>
        <taxon>Clostridiaceae</taxon>
        <taxon>Clostridium</taxon>
    </lineage>
</organism>
<dbReference type="EMBL" id="QXDJ01000002">
    <property type="protein sequence ID" value="RII35302.1"/>
    <property type="molecule type" value="Genomic_DNA"/>
</dbReference>
<dbReference type="OrthoDB" id="1938425at2"/>
<dbReference type="RefSeq" id="WP_079440572.1">
    <property type="nucleotide sequence ID" value="NZ_JBLZIA010000003.1"/>
</dbReference>
<dbReference type="EMBL" id="WSRQ01000001">
    <property type="protein sequence ID" value="MVX62180.1"/>
    <property type="molecule type" value="Genomic_DNA"/>
</dbReference>
<evidence type="ECO:0000313" key="5">
    <source>
        <dbReference type="Proteomes" id="UP000265930"/>
    </source>
</evidence>
<evidence type="ECO:0000313" key="4">
    <source>
        <dbReference type="Proteomes" id="UP000191056"/>
    </source>
</evidence>
<dbReference type="EMBL" id="MZGT01000039">
    <property type="protein sequence ID" value="OPJ60459.1"/>
    <property type="molecule type" value="Genomic_DNA"/>
</dbReference>
<dbReference type="Proteomes" id="UP000656077">
    <property type="component" value="Unassembled WGS sequence"/>
</dbReference>
<reference evidence="1" key="3">
    <citation type="submission" date="2019-12" db="EMBL/GenBank/DDBJ databases">
        <title>Microbes associate with the intestines of laboratory mice.</title>
        <authorList>
            <person name="Navarre W."/>
            <person name="Wong E."/>
        </authorList>
    </citation>
    <scope>NUCLEOTIDE SEQUENCE</scope>
    <source>
        <strain evidence="1">NM79_F5</strain>
    </source>
</reference>
<name>A0A1V4IKR9_9CLOT</name>
<gene>
    <name evidence="2" type="ORF">CLCHR_29450</name>
    <name evidence="3" type="ORF">D2A34_08835</name>
    <name evidence="1" type="ORF">GKZ28_00505</name>
</gene>
<reference evidence="2 4" key="1">
    <citation type="submission" date="2017-03" db="EMBL/GenBank/DDBJ databases">
        <title>Genome sequence of Clostridium chromiireducens DSM 23318.</title>
        <authorList>
            <person name="Poehlein A."/>
            <person name="Daniel R."/>
        </authorList>
    </citation>
    <scope>NUCLEOTIDE SEQUENCE [LARGE SCALE GENOMIC DNA]</scope>
    <source>
        <strain evidence="2 4">DSM 23318</strain>
    </source>
</reference>
<evidence type="ECO:0000313" key="2">
    <source>
        <dbReference type="EMBL" id="OPJ60459.1"/>
    </source>
</evidence>